<evidence type="ECO:0000313" key="1">
    <source>
        <dbReference type="EMBL" id="PUB10530.1"/>
    </source>
</evidence>
<name>A0A2T6K7B0_9RHOB</name>
<dbReference type="Proteomes" id="UP000244523">
    <property type="component" value="Unassembled WGS sequence"/>
</dbReference>
<gene>
    <name evidence="1" type="ORF">C8N45_1189</name>
</gene>
<reference evidence="1 2" key="1">
    <citation type="submission" date="2018-04" db="EMBL/GenBank/DDBJ databases">
        <title>Genomic Encyclopedia of Archaeal and Bacterial Type Strains, Phase II (KMG-II): from individual species to whole genera.</title>
        <authorList>
            <person name="Goeker M."/>
        </authorList>
    </citation>
    <scope>NUCLEOTIDE SEQUENCE [LARGE SCALE GENOMIC DNA]</scope>
    <source>
        <strain evidence="1 2">DSM 29955</strain>
    </source>
</reference>
<protein>
    <submittedName>
        <fullName evidence="1">Uncharacterized protein</fullName>
    </submittedName>
</protein>
<evidence type="ECO:0000313" key="2">
    <source>
        <dbReference type="Proteomes" id="UP000244523"/>
    </source>
</evidence>
<accession>A0A2T6K7B0</accession>
<comment type="caution">
    <text evidence="1">The sequence shown here is derived from an EMBL/GenBank/DDBJ whole genome shotgun (WGS) entry which is preliminary data.</text>
</comment>
<organism evidence="1 2">
    <name type="scientific">Yoonia sediminilitoris</name>
    <dbReference type="NCBI Taxonomy" id="1286148"/>
    <lineage>
        <taxon>Bacteria</taxon>
        <taxon>Pseudomonadati</taxon>
        <taxon>Pseudomonadota</taxon>
        <taxon>Alphaproteobacteria</taxon>
        <taxon>Rhodobacterales</taxon>
        <taxon>Paracoccaceae</taxon>
        <taxon>Yoonia</taxon>
    </lineage>
</organism>
<dbReference type="EMBL" id="QBUD01000018">
    <property type="protein sequence ID" value="PUB10530.1"/>
    <property type="molecule type" value="Genomic_DNA"/>
</dbReference>
<dbReference type="AlphaFoldDB" id="A0A2T6K7B0"/>
<proteinExistence type="predicted"/>
<keyword evidence="2" id="KW-1185">Reference proteome</keyword>
<sequence length="50" mass="5699">MLKPLLCPILYDDGQSRHTSMPLERQNTPLEIDFGGTIGGTDRYPKIFYV</sequence>